<gene>
    <name evidence="9" type="ORF">JQN70_15120</name>
</gene>
<sequence>MRVPTRPRPVVPRHRWVLAALVVAVAASPVALRYLVFWPLDQWQVDVDVYRDAGVSILTGRPVYSAMTEAPQLLPFTYPPFAAFLGVPLALLPFGVVGWLWTALQVLATTAITWYAARGLLRQAGPWLPLALAALTAPMLWLHPVGDGIRFGQVNAFIVLACVMDLVEPRPRIARWLPKGALIGLAMAVKLTPGVFVVHFLVTRRWKEAATAVASAAVATLLAAAVLPGTSWEYWTAALRDPTRLGPNAGTANQSVRGFLLRLGPEGLPGTVLWLVVAAAIAWFGFRLAARRYRAGDPVGELAVVGIVACLVSPVSWVHHYHWVVVVVLALLGVQPWRERRRLWAAAAITVFFTLRLPWWGIDWLAHRDWPQWPGRVLQNADVAGGLLCLGLLWWVARDRADGPGPEALPDGTGARRPRVTA</sequence>
<evidence type="ECO:0000256" key="6">
    <source>
        <dbReference type="ARBA" id="ARBA00023136"/>
    </source>
</evidence>
<evidence type="ECO:0000256" key="7">
    <source>
        <dbReference type="ARBA" id="ARBA00024033"/>
    </source>
</evidence>
<comment type="subcellular location">
    <subcellularLocation>
        <location evidence="1">Cell membrane</location>
        <topology evidence="1">Multi-pass membrane protein</topology>
    </subcellularLocation>
</comment>
<name>A0ABS2CPJ6_9MICO</name>
<evidence type="ECO:0000313" key="10">
    <source>
        <dbReference type="Proteomes" id="UP001430172"/>
    </source>
</evidence>
<feature type="transmembrane region" description="Helical" evidence="8">
    <location>
        <begin position="377"/>
        <end position="397"/>
    </location>
</feature>
<dbReference type="EMBL" id="JAFDVD010000016">
    <property type="protein sequence ID" value="MBM6401725.1"/>
    <property type="molecule type" value="Genomic_DNA"/>
</dbReference>
<keyword evidence="10" id="KW-1185">Reference proteome</keyword>
<feature type="transmembrane region" description="Helical" evidence="8">
    <location>
        <begin position="181"/>
        <end position="202"/>
    </location>
</feature>
<protein>
    <submittedName>
        <fullName evidence="9">DUF2029 domain-containing protein</fullName>
    </submittedName>
</protein>
<evidence type="ECO:0000256" key="8">
    <source>
        <dbReference type="SAM" id="Phobius"/>
    </source>
</evidence>
<keyword evidence="4 8" id="KW-0812">Transmembrane</keyword>
<keyword evidence="3" id="KW-0808">Transferase</keyword>
<evidence type="ECO:0000256" key="5">
    <source>
        <dbReference type="ARBA" id="ARBA00022989"/>
    </source>
</evidence>
<evidence type="ECO:0000256" key="2">
    <source>
        <dbReference type="ARBA" id="ARBA00022475"/>
    </source>
</evidence>
<dbReference type="Proteomes" id="UP001430172">
    <property type="component" value="Unassembled WGS sequence"/>
</dbReference>
<accession>A0ABS2CPJ6</accession>
<feature type="transmembrane region" description="Helical" evidence="8">
    <location>
        <begin position="267"/>
        <end position="286"/>
    </location>
</feature>
<keyword evidence="2" id="KW-1003">Cell membrane</keyword>
<feature type="transmembrane region" description="Helical" evidence="8">
    <location>
        <begin position="209"/>
        <end position="227"/>
    </location>
</feature>
<feature type="transmembrane region" description="Helical" evidence="8">
    <location>
        <begin position="81"/>
        <end position="104"/>
    </location>
</feature>
<dbReference type="Pfam" id="PF09594">
    <property type="entry name" value="GT87"/>
    <property type="match status" value="1"/>
</dbReference>
<comment type="similarity">
    <text evidence="7">Belongs to the glycosyltransferase 87 family.</text>
</comment>
<organism evidence="9 10">
    <name type="scientific">Phycicoccus sonneratiae</name>
    <dbReference type="NCBI Taxonomy" id="2807628"/>
    <lineage>
        <taxon>Bacteria</taxon>
        <taxon>Bacillati</taxon>
        <taxon>Actinomycetota</taxon>
        <taxon>Actinomycetes</taxon>
        <taxon>Micrococcales</taxon>
        <taxon>Intrasporangiaceae</taxon>
        <taxon>Phycicoccus</taxon>
    </lineage>
</organism>
<proteinExistence type="inferred from homology"/>
<comment type="caution">
    <text evidence="9">The sequence shown here is derived from an EMBL/GenBank/DDBJ whole genome shotgun (WGS) entry which is preliminary data.</text>
</comment>
<feature type="transmembrane region" description="Helical" evidence="8">
    <location>
        <begin position="344"/>
        <end position="362"/>
    </location>
</feature>
<dbReference type="RefSeq" id="WP_204132181.1">
    <property type="nucleotide sequence ID" value="NZ_JAFDVD010000016.1"/>
</dbReference>
<evidence type="ECO:0000256" key="3">
    <source>
        <dbReference type="ARBA" id="ARBA00022679"/>
    </source>
</evidence>
<evidence type="ECO:0000256" key="4">
    <source>
        <dbReference type="ARBA" id="ARBA00022692"/>
    </source>
</evidence>
<keyword evidence="6 8" id="KW-0472">Membrane</keyword>
<feature type="transmembrane region" description="Helical" evidence="8">
    <location>
        <begin position="124"/>
        <end position="142"/>
    </location>
</feature>
<evidence type="ECO:0000313" key="9">
    <source>
        <dbReference type="EMBL" id="MBM6401725.1"/>
    </source>
</evidence>
<evidence type="ECO:0000256" key="1">
    <source>
        <dbReference type="ARBA" id="ARBA00004651"/>
    </source>
</evidence>
<keyword evidence="5 8" id="KW-1133">Transmembrane helix</keyword>
<dbReference type="InterPro" id="IPR018584">
    <property type="entry name" value="GT87"/>
</dbReference>
<reference evidence="9" key="1">
    <citation type="submission" date="2021-02" db="EMBL/GenBank/DDBJ databases">
        <title>Phycicoccus sp. MQZ13P-5T, whole genome shotgun sequence.</title>
        <authorList>
            <person name="Tuo L."/>
        </authorList>
    </citation>
    <scope>NUCLEOTIDE SEQUENCE</scope>
    <source>
        <strain evidence="9">MQZ13P-5</strain>
    </source>
</reference>